<evidence type="ECO:0000256" key="8">
    <source>
        <dbReference type="SAM" id="Phobius"/>
    </source>
</evidence>
<evidence type="ECO:0000256" key="1">
    <source>
        <dbReference type="ARBA" id="ARBA00004141"/>
    </source>
</evidence>
<sequence>MTVTTLNGPEVDLKYKLPPTIESIRDGYQKTFESAAVVSGLLAGVAAQLYNFFKDGSNYSPEARRNTAAQELIAICCYCALFFNIGATISGFIIIDGLGEIQYRAAAVPEEYLPRGGSVGIHIISDTSFTRTLPLYPYPYERTHSSVYLYGIHIDSCFAQRCKYFSLFAIYTPYTIYQYGWKGWGKMILKDGWKYFILAACDVEANFLVVKAYQYTDLLSCMLLDAWAIPVCLFFSWLYMRVRYHWTQMLGVFICIGGLGLLVGADQITNKGWDPLARGKGDAFMIAGATLYGFSMFSVFSVRPIFTLICAPLAIANATEEFLVRKRPLYEVVGQLGLWGFLIGGIQASALEWKQMREVPWNGGIIGLIFAFTIAMIILYTVAPMIYRWASSTYFNLSLLSSDFYGLLFGLFLYKYSPYWLYFVSFVFIIGGLIVYFWHSTPEEQGILDPQAPDYVNKRGRDDKITDEEQGPVAAATENEPQTPNEKVEEEIEIRETK</sequence>
<feature type="transmembrane region" description="Helical" evidence="8">
    <location>
        <begin position="286"/>
        <end position="316"/>
    </location>
</feature>
<feature type="transmembrane region" description="Helical" evidence="8">
    <location>
        <begin position="34"/>
        <end position="52"/>
    </location>
</feature>
<organism evidence="9 10">
    <name type="scientific">Candolleomyces aberdarensis</name>
    <dbReference type="NCBI Taxonomy" id="2316362"/>
    <lineage>
        <taxon>Eukaryota</taxon>
        <taxon>Fungi</taxon>
        <taxon>Dikarya</taxon>
        <taxon>Basidiomycota</taxon>
        <taxon>Agaricomycotina</taxon>
        <taxon>Agaricomycetes</taxon>
        <taxon>Agaricomycetidae</taxon>
        <taxon>Agaricales</taxon>
        <taxon>Agaricineae</taxon>
        <taxon>Psathyrellaceae</taxon>
        <taxon>Candolleomyces</taxon>
    </lineage>
</organism>
<accession>A0A4Q2DW06</accession>
<evidence type="ECO:0008006" key="11">
    <source>
        <dbReference type="Google" id="ProtNLM"/>
    </source>
</evidence>
<dbReference type="GO" id="GO:0022857">
    <property type="term" value="F:transmembrane transporter activity"/>
    <property type="evidence" value="ECO:0007669"/>
    <property type="project" value="InterPro"/>
</dbReference>
<dbReference type="InterPro" id="IPR052221">
    <property type="entry name" value="SLC35F_Transporter"/>
</dbReference>
<dbReference type="Pfam" id="PF06027">
    <property type="entry name" value="SLC35F"/>
    <property type="match status" value="2"/>
</dbReference>
<comment type="caution">
    <text evidence="9">The sequence shown here is derived from an EMBL/GenBank/DDBJ whole genome shotgun (WGS) entry which is preliminary data.</text>
</comment>
<dbReference type="PANTHER" id="PTHR14233">
    <property type="entry name" value="DUF914-RELATED"/>
    <property type="match status" value="1"/>
</dbReference>
<dbReference type="GO" id="GO:0016020">
    <property type="term" value="C:membrane"/>
    <property type="evidence" value="ECO:0007669"/>
    <property type="project" value="UniProtKB-SubCell"/>
</dbReference>
<dbReference type="EMBL" id="SDEE01000028">
    <property type="protein sequence ID" value="RXW23971.1"/>
    <property type="molecule type" value="Genomic_DNA"/>
</dbReference>
<dbReference type="OrthoDB" id="429955at2759"/>
<evidence type="ECO:0000256" key="2">
    <source>
        <dbReference type="ARBA" id="ARBA00007863"/>
    </source>
</evidence>
<keyword evidence="10" id="KW-1185">Reference proteome</keyword>
<evidence type="ECO:0000256" key="7">
    <source>
        <dbReference type="SAM" id="MobiDB-lite"/>
    </source>
</evidence>
<keyword evidence="5 8" id="KW-1133">Transmembrane helix</keyword>
<feature type="transmembrane region" description="Helical" evidence="8">
    <location>
        <begin position="218"/>
        <end position="240"/>
    </location>
</feature>
<evidence type="ECO:0000256" key="6">
    <source>
        <dbReference type="ARBA" id="ARBA00023136"/>
    </source>
</evidence>
<keyword evidence="4 8" id="KW-0812">Transmembrane</keyword>
<dbReference type="PANTHER" id="PTHR14233:SF4">
    <property type="entry name" value="SOLUTE CARRIER FAMILY 35 MEMBER F2"/>
    <property type="match status" value="1"/>
</dbReference>
<dbReference type="AlphaFoldDB" id="A0A4Q2DW06"/>
<feature type="region of interest" description="Disordered" evidence="7">
    <location>
        <begin position="449"/>
        <end position="498"/>
    </location>
</feature>
<evidence type="ECO:0000256" key="5">
    <source>
        <dbReference type="ARBA" id="ARBA00022989"/>
    </source>
</evidence>
<evidence type="ECO:0000313" key="10">
    <source>
        <dbReference type="Proteomes" id="UP000290288"/>
    </source>
</evidence>
<keyword evidence="6 8" id="KW-0472">Membrane</keyword>
<comment type="similarity">
    <text evidence="2">Belongs to the SLC35F solute transporter family.</text>
</comment>
<feature type="compositionally biased region" description="Acidic residues" evidence="7">
    <location>
        <begin position="488"/>
        <end position="498"/>
    </location>
</feature>
<comment type="subcellular location">
    <subcellularLocation>
        <location evidence="1">Membrane</location>
        <topology evidence="1">Multi-pass membrane protein</topology>
    </subcellularLocation>
</comment>
<dbReference type="SUPFAM" id="SSF103481">
    <property type="entry name" value="Multidrug resistance efflux transporter EmrE"/>
    <property type="match status" value="1"/>
</dbReference>
<dbReference type="InterPro" id="IPR037185">
    <property type="entry name" value="EmrE-like"/>
</dbReference>
<dbReference type="InterPro" id="IPR009262">
    <property type="entry name" value="SLC35_F1/F2/F6"/>
</dbReference>
<dbReference type="Proteomes" id="UP000290288">
    <property type="component" value="Unassembled WGS sequence"/>
</dbReference>
<gene>
    <name evidence="9" type="ORF">EST38_g1867</name>
</gene>
<evidence type="ECO:0000256" key="3">
    <source>
        <dbReference type="ARBA" id="ARBA00022448"/>
    </source>
</evidence>
<evidence type="ECO:0000256" key="4">
    <source>
        <dbReference type="ARBA" id="ARBA00022692"/>
    </source>
</evidence>
<feature type="transmembrane region" description="Helical" evidence="8">
    <location>
        <begin position="246"/>
        <end position="265"/>
    </location>
</feature>
<evidence type="ECO:0000313" key="9">
    <source>
        <dbReference type="EMBL" id="RXW23971.1"/>
    </source>
</evidence>
<feature type="transmembrane region" description="Helical" evidence="8">
    <location>
        <begin position="336"/>
        <end position="353"/>
    </location>
</feature>
<feature type="transmembrane region" description="Helical" evidence="8">
    <location>
        <begin position="419"/>
        <end position="438"/>
    </location>
</feature>
<reference evidence="9 10" key="1">
    <citation type="submission" date="2019-01" db="EMBL/GenBank/DDBJ databases">
        <title>Draft genome sequence of Psathyrella aberdarensis IHI B618.</title>
        <authorList>
            <person name="Buettner E."/>
            <person name="Kellner H."/>
        </authorList>
    </citation>
    <scope>NUCLEOTIDE SEQUENCE [LARGE SCALE GENOMIC DNA]</scope>
    <source>
        <strain evidence="9 10">IHI B618</strain>
    </source>
</reference>
<feature type="transmembrane region" description="Helical" evidence="8">
    <location>
        <begin position="393"/>
        <end position="414"/>
    </location>
</feature>
<feature type="transmembrane region" description="Helical" evidence="8">
    <location>
        <begin position="365"/>
        <end position="387"/>
    </location>
</feature>
<name>A0A4Q2DW06_9AGAR</name>
<protein>
    <recommendedName>
        <fullName evidence="11">DUF914-domain-containing protein</fullName>
    </recommendedName>
</protein>
<dbReference type="STRING" id="2316362.A0A4Q2DW06"/>
<proteinExistence type="inferred from homology"/>
<feature type="transmembrane region" description="Helical" evidence="8">
    <location>
        <begin position="72"/>
        <end position="95"/>
    </location>
</feature>
<keyword evidence="3" id="KW-0813">Transport</keyword>